<organism evidence="2 3">
    <name type="scientific">Bacillus timonensis</name>
    <dbReference type="NCBI Taxonomy" id="1033734"/>
    <lineage>
        <taxon>Bacteria</taxon>
        <taxon>Bacillati</taxon>
        <taxon>Bacillota</taxon>
        <taxon>Bacilli</taxon>
        <taxon>Bacillales</taxon>
        <taxon>Bacillaceae</taxon>
        <taxon>Bacillus</taxon>
    </lineage>
</organism>
<evidence type="ECO:0000313" key="2">
    <source>
        <dbReference type="EMBL" id="THE11081.1"/>
    </source>
</evidence>
<keyword evidence="1" id="KW-0472">Membrane</keyword>
<keyword evidence="1" id="KW-1133">Transmembrane helix</keyword>
<dbReference type="InterPro" id="IPR024623">
    <property type="entry name" value="YtxH"/>
</dbReference>
<gene>
    <name evidence="2" type="ORF">E1I69_16345</name>
</gene>
<evidence type="ECO:0000313" key="3">
    <source>
        <dbReference type="Proteomes" id="UP000306477"/>
    </source>
</evidence>
<sequence length="119" mass="13155">MTSTKSLFYGLLIGSVIGSVSVLLSTPSSGKDFRRTLKNNQRQLTESLSQVVSDGKSLTEQVSKSTKQAVSVITEISTDVKHSFDHWKKEIDGNQKNIKKELLEIESALEKLEKAVTTK</sequence>
<keyword evidence="1" id="KW-0812">Transmembrane</keyword>
<dbReference type="InterPro" id="IPR052928">
    <property type="entry name" value="Desiccation-related_membrane"/>
</dbReference>
<keyword evidence="3" id="KW-1185">Reference proteome</keyword>
<dbReference type="Pfam" id="PF12732">
    <property type="entry name" value="YtxH"/>
    <property type="match status" value="1"/>
</dbReference>
<protein>
    <submittedName>
        <fullName evidence="2">YtxH domain-containing protein</fullName>
    </submittedName>
</protein>
<evidence type="ECO:0000256" key="1">
    <source>
        <dbReference type="SAM" id="Phobius"/>
    </source>
</evidence>
<dbReference type="OrthoDB" id="2692215at2"/>
<dbReference type="RefSeq" id="WP_136380638.1">
    <property type="nucleotide sequence ID" value="NZ_SLUB01000034.1"/>
</dbReference>
<accession>A0A4S3PND4</accession>
<proteinExistence type="predicted"/>
<comment type="caution">
    <text evidence="2">The sequence shown here is derived from an EMBL/GenBank/DDBJ whole genome shotgun (WGS) entry which is preliminary data.</text>
</comment>
<name>A0A4S3PND4_9BACI</name>
<dbReference type="PANTHER" id="PTHR35792:SF3">
    <property type="entry name" value="IG HYPOTHETICAL 17707"/>
    <property type="match status" value="1"/>
</dbReference>
<dbReference type="EMBL" id="SLUB01000034">
    <property type="protein sequence ID" value="THE11081.1"/>
    <property type="molecule type" value="Genomic_DNA"/>
</dbReference>
<dbReference type="Proteomes" id="UP000306477">
    <property type="component" value="Unassembled WGS sequence"/>
</dbReference>
<feature type="transmembrane region" description="Helical" evidence="1">
    <location>
        <begin position="6"/>
        <end position="25"/>
    </location>
</feature>
<reference evidence="2 3" key="1">
    <citation type="journal article" date="2019" name="Indoor Air">
        <title>Impacts of indoor surface finishes on bacterial viability.</title>
        <authorList>
            <person name="Hu J."/>
            <person name="Maamar S.B."/>
            <person name="Glawe A.J."/>
            <person name="Gottel N."/>
            <person name="Gilbert J.A."/>
            <person name="Hartmann E.M."/>
        </authorList>
    </citation>
    <scope>NUCLEOTIDE SEQUENCE [LARGE SCALE GENOMIC DNA]</scope>
    <source>
        <strain evidence="2 3">AF060A6</strain>
    </source>
</reference>
<dbReference type="AlphaFoldDB" id="A0A4S3PND4"/>
<dbReference type="PANTHER" id="PTHR35792">
    <property type="entry name" value="GENERAL STRESS PROTEIN"/>
    <property type="match status" value="1"/>
</dbReference>